<dbReference type="RefSeq" id="WP_146365167.1">
    <property type="nucleotide sequence ID" value="NZ_CP042261.1"/>
</dbReference>
<dbReference type="AlphaFoldDB" id="A0A5B8J623"/>
<dbReference type="PIRSF" id="PIRSF036704">
    <property type="entry name" value="UCP036704"/>
    <property type="match status" value="1"/>
</dbReference>
<organism evidence="1 2">
    <name type="scientific">Qingshengfaniella alkalisoli</name>
    <dbReference type="NCBI Taxonomy" id="2599296"/>
    <lineage>
        <taxon>Bacteria</taxon>
        <taxon>Pseudomonadati</taxon>
        <taxon>Pseudomonadota</taxon>
        <taxon>Alphaproteobacteria</taxon>
        <taxon>Rhodobacterales</taxon>
        <taxon>Paracoccaceae</taxon>
        <taxon>Qingshengfaniella</taxon>
    </lineage>
</organism>
<name>A0A5B8J623_9RHOB</name>
<keyword evidence="2" id="KW-1185">Reference proteome</keyword>
<gene>
    <name evidence="1" type="ORF">FPZ52_09265</name>
</gene>
<dbReference type="PROSITE" id="PS51318">
    <property type="entry name" value="TAT"/>
    <property type="match status" value="1"/>
</dbReference>
<proteinExistence type="predicted"/>
<dbReference type="EMBL" id="CP042261">
    <property type="protein sequence ID" value="QDY69790.1"/>
    <property type="molecule type" value="Genomic_DNA"/>
</dbReference>
<evidence type="ECO:0000313" key="1">
    <source>
        <dbReference type="EMBL" id="QDY69790.1"/>
    </source>
</evidence>
<evidence type="ECO:0000313" key="2">
    <source>
        <dbReference type="Proteomes" id="UP000318483"/>
    </source>
</evidence>
<dbReference type="InterPro" id="IPR006311">
    <property type="entry name" value="TAT_signal"/>
</dbReference>
<dbReference type="InterPro" id="IPR014177">
    <property type="entry name" value="Formate_DH_TAT-contain"/>
</dbReference>
<dbReference type="NCBIfam" id="TIGR01409">
    <property type="entry name" value="TAT_signal_seq"/>
    <property type="match status" value="1"/>
</dbReference>
<dbReference type="OrthoDB" id="8117078at2"/>
<sequence>MADQNHKSDNAHDRRAFLKLAGLAPVAAGAATLGASDEAEASGTNQSDGYRETDHIKTYYDLARF</sequence>
<reference evidence="1 2" key="1">
    <citation type="submission" date="2019-07" db="EMBL/GenBank/DDBJ databases">
        <title>Litoreibacter alkalisoli sp. nov., isolated from saline-alkaline soil.</title>
        <authorList>
            <person name="Wang S."/>
            <person name="Xu L."/>
            <person name="Xing Y.-T."/>
            <person name="Sun J.-Q."/>
        </authorList>
    </citation>
    <scope>NUCLEOTIDE SEQUENCE [LARGE SCALE GENOMIC DNA]</scope>
    <source>
        <strain evidence="1 2">LN3S51</strain>
    </source>
</reference>
<dbReference type="Proteomes" id="UP000318483">
    <property type="component" value="Chromosome"/>
</dbReference>
<protein>
    <submittedName>
        <fullName evidence="1">Twin-arginine translocation signal domain-containing protein</fullName>
    </submittedName>
</protein>
<dbReference type="KEGG" id="lit:FPZ52_09265"/>
<dbReference type="InterPro" id="IPR019546">
    <property type="entry name" value="TAT_signal_bac_arc"/>
</dbReference>
<accession>A0A5B8J623</accession>